<keyword evidence="3" id="KW-1185">Reference proteome</keyword>
<dbReference type="Proteomes" id="UP000240572">
    <property type="component" value="Unassembled WGS sequence"/>
</dbReference>
<dbReference type="SUPFAM" id="SSF52833">
    <property type="entry name" value="Thioredoxin-like"/>
    <property type="match status" value="1"/>
</dbReference>
<dbReference type="Gene3D" id="3.40.30.10">
    <property type="entry name" value="Glutaredoxin"/>
    <property type="match status" value="1"/>
</dbReference>
<dbReference type="InterPro" id="IPR004879">
    <property type="entry name" value="Ssp411-like_TRX"/>
</dbReference>
<dbReference type="InterPro" id="IPR024705">
    <property type="entry name" value="Ssp411"/>
</dbReference>
<dbReference type="CDD" id="cd02955">
    <property type="entry name" value="SSP411"/>
    <property type="match status" value="1"/>
</dbReference>
<evidence type="ECO:0000259" key="1">
    <source>
        <dbReference type="Pfam" id="PF03190"/>
    </source>
</evidence>
<dbReference type="OrthoDB" id="9762614at2"/>
<evidence type="ECO:0000313" key="2">
    <source>
        <dbReference type="EMBL" id="PSK90034.1"/>
    </source>
</evidence>
<accession>A0A2P8CYI2</accession>
<evidence type="ECO:0000313" key="3">
    <source>
        <dbReference type="Proteomes" id="UP000240572"/>
    </source>
</evidence>
<dbReference type="RefSeq" id="WP_106524381.1">
    <property type="nucleotide sequence ID" value="NZ_PYGD01000009.1"/>
</dbReference>
<organism evidence="2 3">
    <name type="scientific">Taibaiella chishuiensis</name>
    <dbReference type="NCBI Taxonomy" id="1434707"/>
    <lineage>
        <taxon>Bacteria</taxon>
        <taxon>Pseudomonadati</taxon>
        <taxon>Bacteroidota</taxon>
        <taxon>Chitinophagia</taxon>
        <taxon>Chitinophagales</taxon>
        <taxon>Chitinophagaceae</taxon>
        <taxon>Taibaiella</taxon>
    </lineage>
</organism>
<reference evidence="2 3" key="1">
    <citation type="submission" date="2018-03" db="EMBL/GenBank/DDBJ databases">
        <title>Genomic Encyclopedia of Type Strains, Phase III (KMG-III): the genomes of soil and plant-associated and newly described type strains.</title>
        <authorList>
            <person name="Whitman W."/>
        </authorList>
    </citation>
    <scope>NUCLEOTIDE SEQUENCE [LARGE SCALE GENOMIC DNA]</scope>
    <source>
        <strain evidence="2 3">CGMCC 1.12700</strain>
    </source>
</reference>
<dbReference type="Pfam" id="PF03190">
    <property type="entry name" value="Thioredox_DsbH"/>
    <property type="match status" value="1"/>
</dbReference>
<sequence length="680" mass="76834">MANRLQYESSPYLLQHAQNPVDWYPWGDEAFEKARTEHKPVLVSIGYAACHWCHVMEHESFEDPVVAAYMNTHFVCVKVDREEHPDVDHLYMDALQAMSGAGGWPLNMFVTPARQPFYGGTYFPPKALYGRNSWMQILEAIQHAWQEKQEEIALQAGQMVQHLQQASLTGSASPEDRITPEVMTLIAHNLLQQADVEEGGFGPAPKFPATGSIRFLLEYYHFRTRQGRGDALATDALQHALLCLDKMIGGGIYDQVGGGFARYATDREWLVPHFEKMLYDNALLVGVLSDAYTLTGDERYRSVIEATLSFCNRELRPATGEPGYYCALDADSEGVEGKYYTWTWQEWQELMGDAHPAIAAYYGVSEAGNWEHTNILHRAMDTGTVLQQFGLAPEAWASLLEEARLRLMARREQRIRPQTDDKILLSWNALMNTALVKAALALDRREWLDDAVTHMDWLLATFSTEEGLLLHTYKNGEARIPGKLEDYAYLLEALLQLVSATARTTYLPAAEALLLKVQEQFLHEDRNFFYFSAASQTDIIVRKVELYDGATPSANAVMAAQLWHMGNLFERSDWLEQAEALLHQMVRTVQRYPTSFACWATFMQRYSIGLKQLVLSGEGAVTELVKWQARYRPEVFALADTEGLTTGAFAGKYKAGATWCYLCAHFVCGQPVQGVEQLVL</sequence>
<dbReference type="InterPro" id="IPR036249">
    <property type="entry name" value="Thioredoxin-like_sf"/>
</dbReference>
<dbReference type="PIRSF" id="PIRSF006402">
    <property type="entry name" value="UCP006402_thioredoxin"/>
    <property type="match status" value="1"/>
</dbReference>
<comment type="caution">
    <text evidence="2">The sequence shown here is derived from an EMBL/GenBank/DDBJ whole genome shotgun (WGS) entry which is preliminary data.</text>
</comment>
<dbReference type="SUPFAM" id="SSF48208">
    <property type="entry name" value="Six-hairpin glycosidases"/>
    <property type="match status" value="1"/>
</dbReference>
<dbReference type="InterPro" id="IPR008928">
    <property type="entry name" value="6-hairpin_glycosidase_sf"/>
</dbReference>
<dbReference type="EMBL" id="PYGD01000009">
    <property type="protein sequence ID" value="PSK90034.1"/>
    <property type="molecule type" value="Genomic_DNA"/>
</dbReference>
<dbReference type="GO" id="GO:0005975">
    <property type="term" value="P:carbohydrate metabolic process"/>
    <property type="evidence" value="ECO:0007669"/>
    <property type="project" value="InterPro"/>
</dbReference>
<dbReference type="PANTHER" id="PTHR42899:SF1">
    <property type="entry name" value="SPERMATOGENESIS-ASSOCIATED PROTEIN 20"/>
    <property type="match status" value="1"/>
</dbReference>
<proteinExistence type="predicted"/>
<dbReference type="PANTHER" id="PTHR42899">
    <property type="entry name" value="SPERMATOGENESIS-ASSOCIATED PROTEIN 20"/>
    <property type="match status" value="1"/>
</dbReference>
<protein>
    <recommendedName>
        <fullName evidence="1">Spermatogenesis-associated protein 20-like TRX domain-containing protein</fullName>
    </recommendedName>
</protein>
<gene>
    <name evidence="2" type="ORF">B0I18_10939</name>
</gene>
<dbReference type="AlphaFoldDB" id="A0A2P8CYI2"/>
<feature type="domain" description="Spermatogenesis-associated protein 20-like TRX" evidence="1">
    <location>
        <begin position="3"/>
        <end position="164"/>
    </location>
</feature>
<name>A0A2P8CYI2_9BACT</name>